<name>A0ACC1STT2_9HYPO</name>
<reference evidence="1" key="1">
    <citation type="submission" date="2022-08" db="EMBL/GenBank/DDBJ databases">
        <title>Genome Sequence of Fusarium decemcellulare.</title>
        <authorList>
            <person name="Buettner E."/>
        </authorList>
    </citation>
    <scope>NUCLEOTIDE SEQUENCE</scope>
    <source>
        <strain evidence="1">Babe19</strain>
    </source>
</reference>
<dbReference type="Proteomes" id="UP001148629">
    <property type="component" value="Unassembled WGS sequence"/>
</dbReference>
<proteinExistence type="predicted"/>
<sequence length="550" mass="61296">MSDSDHIPTPGTIQLIDASGTLRVKHSKSSHNQDVILIPTPSDDPEDPLNWSFRRKLLSTSCIVVYTIMVVLPSTTVYSVTSPIAAQTSLSIDNLITGLGVMFLFAGWGCIPLQALALQYGKRPMYLFTSACLVNIRAVLALAPRCTTWPLYLANKIIHGILTAPVESLCEISITDVWFVQERPRYLAVYGFSLAFAGKLAPTLSGFINYGQNWEWVLYWSAIWVGIAFLYCFFVMEETTYDRKIQSTERGIEETEKSELPAEPNSPEHTTGKDEKCQGESLEPTDFEITPSYPKKTYWQKLSLLPQRRPNRLLPIMWGPIRFFSYPIVVYAGLMYGANGLTWSSILNATAGTTYTQQYGFSTAGIAAAYLSGVVGVIVGAFYCGKLGEILVIRLARRNKGIAEPEHILWTFLASLTMVPFGLLLWGLGATYRAHWFALVFAQFALSISNAIACPMALSYAISSYPDMSGELVTTTVIIRNTMTFAINYGITPWIRQQGFRDTFITAAVIGLVWNTSMFVMIRHGKTLRQMSAKRYWKSVDRVKAQGTGH</sequence>
<organism evidence="1 2">
    <name type="scientific">Fusarium decemcellulare</name>
    <dbReference type="NCBI Taxonomy" id="57161"/>
    <lineage>
        <taxon>Eukaryota</taxon>
        <taxon>Fungi</taxon>
        <taxon>Dikarya</taxon>
        <taxon>Ascomycota</taxon>
        <taxon>Pezizomycotina</taxon>
        <taxon>Sordariomycetes</taxon>
        <taxon>Hypocreomycetidae</taxon>
        <taxon>Hypocreales</taxon>
        <taxon>Nectriaceae</taxon>
        <taxon>Fusarium</taxon>
        <taxon>Fusarium decemcellulare species complex</taxon>
    </lineage>
</organism>
<comment type="caution">
    <text evidence="1">The sequence shown here is derived from an EMBL/GenBank/DDBJ whole genome shotgun (WGS) entry which is preliminary data.</text>
</comment>
<evidence type="ECO:0000313" key="1">
    <source>
        <dbReference type="EMBL" id="KAJ3546108.1"/>
    </source>
</evidence>
<gene>
    <name evidence="1" type="ORF">NM208_g2171</name>
</gene>
<keyword evidence="2" id="KW-1185">Reference proteome</keyword>
<evidence type="ECO:0000313" key="2">
    <source>
        <dbReference type="Proteomes" id="UP001148629"/>
    </source>
</evidence>
<dbReference type="EMBL" id="JANRMS010000125">
    <property type="protein sequence ID" value="KAJ3546108.1"/>
    <property type="molecule type" value="Genomic_DNA"/>
</dbReference>
<accession>A0ACC1STT2</accession>
<protein>
    <submittedName>
        <fullName evidence="1">Uncharacterized protein</fullName>
    </submittedName>
</protein>